<evidence type="ECO:0000256" key="3">
    <source>
        <dbReference type="ARBA" id="ARBA00022741"/>
    </source>
</evidence>
<dbReference type="EMBL" id="MEWV01000011">
    <property type="protein sequence ID" value="OGC88549.1"/>
    <property type="molecule type" value="Genomic_DNA"/>
</dbReference>
<accession>A0A1F4Y3M2</accession>
<organism evidence="6 7">
    <name type="scientific">Candidatus Adlerbacteria bacterium RIFCSPHIGHO2_02_FULL_54_18</name>
    <dbReference type="NCBI Taxonomy" id="1797241"/>
    <lineage>
        <taxon>Bacteria</taxon>
        <taxon>Candidatus Adleribacteriota</taxon>
    </lineage>
</organism>
<feature type="domain" description="cGAS/DncV-like nucleotidyltransferase C-terminal helical" evidence="5">
    <location>
        <begin position="159"/>
        <end position="218"/>
    </location>
</feature>
<evidence type="ECO:0000313" key="6">
    <source>
        <dbReference type="EMBL" id="OGC88549.1"/>
    </source>
</evidence>
<keyword evidence="3" id="KW-0547">Nucleotide-binding</keyword>
<evidence type="ECO:0000256" key="4">
    <source>
        <dbReference type="ARBA" id="ARBA00023118"/>
    </source>
</evidence>
<dbReference type="Proteomes" id="UP000178720">
    <property type="component" value="Unassembled WGS sequence"/>
</dbReference>
<comment type="caution">
    <text evidence="6">The sequence shown here is derived from an EMBL/GenBank/DDBJ whole genome shotgun (WGS) entry which is preliminary data.</text>
</comment>
<name>A0A1F4Y3M2_9BACT</name>
<dbReference type="Pfam" id="PF26305">
    <property type="entry name" value="CD_NTase_C"/>
    <property type="match status" value="1"/>
</dbReference>
<evidence type="ECO:0000256" key="2">
    <source>
        <dbReference type="ARBA" id="ARBA00022695"/>
    </source>
</evidence>
<dbReference type="InterPro" id="IPR058909">
    <property type="entry name" value="CD_NTase_C"/>
</dbReference>
<keyword evidence="4" id="KW-0051">Antiviral defense</keyword>
<sequence length="294" mass="32687">MATHKVSDSATTPLTKGPSASKITEVAAMQNFIQDLLGDTHHTFLQGSYKNDTARSDINDVDIVAIRLNTYSSVHTGRSFPTSIPWENIFAEIEQKLRSQGRYSSWTVTRGDKCIKVRGAFNADVIPAVQVGSHLEDPIVVYSFRTFTEKLNHPRLHYENGVAKNKATFGRYKPAVRMFKNWAYNHFGDDRDVFSSFKVEALVHSMPTEHFYDDPVKTFIVGADGILKKLNPRALVALGIPSVCGKEDIAHNWDANGKSRFAAQLSTSLGLALDAYKAGSIADADSKWRDTFNL</sequence>
<evidence type="ECO:0000313" key="7">
    <source>
        <dbReference type="Proteomes" id="UP000178720"/>
    </source>
</evidence>
<evidence type="ECO:0000256" key="1">
    <source>
        <dbReference type="ARBA" id="ARBA00022679"/>
    </source>
</evidence>
<evidence type="ECO:0000259" key="5">
    <source>
        <dbReference type="Pfam" id="PF26305"/>
    </source>
</evidence>
<keyword evidence="1" id="KW-0808">Transferase</keyword>
<proteinExistence type="predicted"/>
<dbReference type="AlphaFoldDB" id="A0A1F4Y3M2"/>
<gene>
    <name evidence="6" type="ORF">A3D70_02745</name>
</gene>
<protein>
    <recommendedName>
        <fullName evidence="5">cGAS/DncV-like nucleotidyltransferase C-terminal helical domain-containing protein</fullName>
    </recommendedName>
</protein>
<reference evidence="6 7" key="1">
    <citation type="journal article" date="2016" name="Nat. Commun.">
        <title>Thousands of microbial genomes shed light on interconnected biogeochemical processes in an aquifer system.</title>
        <authorList>
            <person name="Anantharaman K."/>
            <person name="Brown C.T."/>
            <person name="Hug L.A."/>
            <person name="Sharon I."/>
            <person name="Castelle C.J."/>
            <person name="Probst A.J."/>
            <person name="Thomas B.C."/>
            <person name="Singh A."/>
            <person name="Wilkins M.J."/>
            <person name="Karaoz U."/>
            <person name="Brodie E.L."/>
            <person name="Williams K.H."/>
            <person name="Hubbard S.S."/>
            <person name="Banfield J.F."/>
        </authorList>
    </citation>
    <scope>NUCLEOTIDE SEQUENCE [LARGE SCALE GENOMIC DNA]</scope>
</reference>
<keyword evidence="2" id="KW-0548">Nucleotidyltransferase</keyword>